<dbReference type="RefSeq" id="WP_039312683.1">
    <property type="nucleotide sequence ID" value="NZ_CP006905.1"/>
</dbReference>
<accession>A0A0A7FZ89</accession>
<dbReference type="PANTHER" id="PTHR10344">
    <property type="entry name" value="THYMIDYLATE KINASE"/>
    <property type="match status" value="1"/>
</dbReference>
<evidence type="ECO:0000313" key="7">
    <source>
        <dbReference type="Proteomes" id="UP000030635"/>
    </source>
</evidence>
<keyword evidence="3" id="KW-0547">Nucleotide-binding</keyword>
<evidence type="ECO:0000256" key="1">
    <source>
        <dbReference type="ARBA" id="ARBA00009776"/>
    </source>
</evidence>
<dbReference type="InterPro" id="IPR039430">
    <property type="entry name" value="Thymidylate_kin-like_dom"/>
</dbReference>
<dbReference type="Gene3D" id="3.40.50.300">
    <property type="entry name" value="P-loop containing nucleotide triphosphate hydrolases"/>
    <property type="match status" value="1"/>
</dbReference>
<dbReference type="GO" id="GO:0006235">
    <property type="term" value="P:dTTP biosynthetic process"/>
    <property type="evidence" value="ECO:0007669"/>
    <property type="project" value="TreeGrafter"/>
</dbReference>
<proteinExistence type="inferred from homology"/>
<dbReference type="GO" id="GO:0005524">
    <property type="term" value="F:ATP binding"/>
    <property type="evidence" value="ECO:0007669"/>
    <property type="project" value="UniProtKB-KW"/>
</dbReference>
<dbReference type="GO" id="GO:0005829">
    <property type="term" value="C:cytosol"/>
    <property type="evidence" value="ECO:0007669"/>
    <property type="project" value="TreeGrafter"/>
</dbReference>
<sequence>MKKGKLIIIESGTDGSGKATQTQKLYDKLIAEGKNVRKITFPNYDSPACMPVKMYLSGEFGSKPDDVNAYAASTFYAIDRFASFKTDWGEFYNNGGIILSDRYTTSNMVHQAVKMHDDLEREKYLNWLYELEFELYGLPKPDCVVFLNLAPEISKKLMEDRANKFTGEKEKDIHECNDEYLVKCYNNSLEIANKYDWKVIDCNEGENIKSIDTISNEVYNVVREYI</sequence>
<reference evidence="6 7" key="1">
    <citation type="journal article" date="2015" name="Infect. Genet. Evol.">
        <title>Genomic sequences of six botulinum neurotoxin-producing strains representing three clostridial species illustrate the mobility and diversity of botulinum neurotoxin genes.</title>
        <authorList>
            <person name="Smith T.J."/>
            <person name="Hill K.K."/>
            <person name="Xie G."/>
            <person name="Foley B.T."/>
            <person name="Williamson C.H."/>
            <person name="Foster J.T."/>
            <person name="Johnson S.L."/>
            <person name="Chertkov O."/>
            <person name="Teshima H."/>
            <person name="Gibbons H.S."/>
            <person name="Johnsky L.A."/>
            <person name="Karavis M.A."/>
            <person name="Smith L.A."/>
        </authorList>
    </citation>
    <scope>NUCLEOTIDE SEQUENCE [LARGE SCALE GENOMIC DNA]</scope>
    <source>
        <strain evidence="6">Sullivan</strain>
    </source>
</reference>
<keyword evidence="4" id="KW-0067">ATP-binding</keyword>
<organism evidence="6 7">
    <name type="scientific">Clostridium baratii str. Sullivan</name>
    <dbReference type="NCBI Taxonomy" id="1415775"/>
    <lineage>
        <taxon>Bacteria</taxon>
        <taxon>Bacillati</taxon>
        <taxon>Bacillota</taxon>
        <taxon>Clostridia</taxon>
        <taxon>Eubacteriales</taxon>
        <taxon>Clostridiaceae</taxon>
        <taxon>Clostridium</taxon>
    </lineage>
</organism>
<evidence type="ECO:0000256" key="3">
    <source>
        <dbReference type="ARBA" id="ARBA00022741"/>
    </source>
</evidence>
<name>A0A0A7FZ89_9CLOT</name>
<dbReference type="eggNOG" id="COG0125">
    <property type="taxonomic scope" value="Bacteria"/>
</dbReference>
<keyword evidence="7" id="KW-1185">Reference proteome</keyword>
<gene>
    <name evidence="6" type="ORF">U729_1303</name>
</gene>
<dbReference type="GO" id="GO:0004798">
    <property type="term" value="F:dTMP kinase activity"/>
    <property type="evidence" value="ECO:0007669"/>
    <property type="project" value="TreeGrafter"/>
</dbReference>
<dbReference type="EMBL" id="CP006905">
    <property type="protein sequence ID" value="AIY84934.1"/>
    <property type="molecule type" value="Genomic_DNA"/>
</dbReference>
<comment type="similarity">
    <text evidence="1">Belongs to the thymidylate kinase family.</text>
</comment>
<evidence type="ECO:0000259" key="5">
    <source>
        <dbReference type="Pfam" id="PF02223"/>
    </source>
</evidence>
<dbReference type="SUPFAM" id="SSF52540">
    <property type="entry name" value="P-loop containing nucleoside triphosphate hydrolases"/>
    <property type="match status" value="1"/>
</dbReference>
<dbReference type="InterPro" id="IPR027417">
    <property type="entry name" value="P-loop_NTPase"/>
</dbReference>
<dbReference type="GO" id="GO:0006233">
    <property type="term" value="P:dTDP biosynthetic process"/>
    <property type="evidence" value="ECO:0007669"/>
    <property type="project" value="TreeGrafter"/>
</dbReference>
<dbReference type="GO" id="GO:0006227">
    <property type="term" value="P:dUDP biosynthetic process"/>
    <property type="evidence" value="ECO:0007669"/>
    <property type="project" value="TreeGrafter"/>
</dbReference>
<dbReference type="GeneID" id="60851830"/>
<dbReference type="HOGENOM" id="CLU_049131_1_0_9"/>
<dbReference type="FunFam" id="3.40.50.300:FF:002288">
    <property type="entry name" value="Probable thymidylate kinase"/>
    <property type="match status" value="1"/>
</dbReference>
<dbReference type="Proteomes" id="UP000030635">
    <property type="component" value="Chromosome"/>
</dbReference>
<dbReference type="OrthoDB" id="9774907at2"/>
<feature type="domain" description="Thymidylate kinase-like" evidence="5">
    <location>
        <begin position="12"/>
        <end position="204"/>
    </location>
</feature>
<dbReference type="STRING" id="1561.NPD11_1691"/>
<protein>
    <recommendedName>
        <fullName evidence="2">Thymidylate kinase</fullName>
    </recommendedName>
</protein>
<dbReference type="Pfam" id="PF02223">
    <property type="entry name" value="Thymidylate_kin"/>
    <property type="match status" value="1"/>
</dbReference>
<keyword evidence="6" id="KW-0418">Kinase</keyword>
<evidence type="ECO:0000256" key="2">
    <source>
        <dbReference type="ARBA" id="ARBA00017144"/>
    </source>
</evidence>
<dbReference type="PANTHER" id="PTHR10344:SF4">
    <property type="entry name" value="UMP-CMP KINASE 2, MITOCHONDRIAL"/>
    <property type="match status" value="1"/>
</dbReference>
<evidence type="ECO:0000313" key="6">
    <source>
        <dbReference type="EMBL" id="AIY84934.1"/>
    </source>
</evidence>
<dbReference type="AlphaFoldDB" id="A0A0A7FZ89"/>
<evidence type="ECO:0000256" key="4">
    <source>
        <dbReference type="ARBA" id="ARBA00022840"/>
    </source>
</evidence>
<dbReference type="KEGG" id="cbv:U729_1303"/>
<keyword evidence="6" id="KW-0808">Transferase</keyword>